<name>A0A938YMU5_9ACTN</name>
<keyword evidence="3" id="KW-1185">Reference proteome</keyword>
<dbReference type="EMBL" id="JAERWL010000015">
    <property type="protein sequence ID" value="MBM9478164.1"/>
    <property type="molecule type" value="Genomic_DNA"/>
</dbReference>
<accession>A0A938YMU5</accession>
<comment type="caution">
    <text evidence="2">The sequence shown here is derived from an EMBL/GenBank/DDBJ whole genome shotgun (WGS) entry which is preliminary data.</text>
</comment>
<gene>
    <name evidence="2" type="ORF">JL107_17080</name>
</gene>
<proteinExistence type="predicted"/>
<evidence type="ECO:0000313" key="2">
    <source>
        <dbReference type="EMBL" id="MBM9478164.1"/>
    </source>
</evidence>
<sequence>MSEQSNPEPTQQEQQDVAGMGSYVGTPVSEEEISDVWLAGDEAEQKTEGETPDAQQPPSGS</sequence>
<dbReference type="Proteomes" id="UP000663801">
    <property type="component" value="Unassembled WGS sequence"/>
</dbReference>
<dbReference type="RefSeq" id="WP_205258286.1">
    <property type="nucleotide sequence ID" value="NZ_BAAAPV010000002.1"/>
</dbReference>
<evidence type="ECO:0000256" key="1">
    <source>
        <dbReference type="SAM" id="MobiDB-lite"/>
    </source>
</evidence>
<dbReference type="AlphaFoldDB" id="A0A938YMU5"/>
<reference evidence="2" key="1">
    <citation type="submission" date="2021-01" db="EMBL/GenBank/DDBJ databases">
        <title>KCTC 19127 draft genome.</title>
        <authorList>
            <person name="An D."/>
        </authorList>
    </citation>
    <scope>NUCLEOTIDE SEQUENCE</scope>
    <source>
        <strain evidence="2">KCTC 19127</strain>
    </source>
</reference>
<evidence type="ECO:0000313" key="3">
    <source>
        <dbReference type="Proteomes" id="UP000663801"/>
    </source>
</evidence>
<feature type="compositionally biased region" description="Polar residues" evidence="1">
    <location>
        <begin position="1"/>
        <end position="15"/>
    </location>
</feature>
<feature type="region of interest" description="Disordered" evidence="1">
    <location>
        <begin position="1"/>
        <end position="61"/>
    </location>
</feature>
<protein>
    <submittedName>
        <fullName evidence="2">Uncharacterized protein</fullName>
    </submittedName>
</protein>
<organism evidence="2 3">
    <name type="scientific">Nakamurella flavida</name>
    <dbReference type="NCBI Taxonomy" id="363630"/>
    <lineage>
        <taxon>Bacteria</taxon>
        <taxon>Bacillati</taxon>
        <taxon>Actinomycetota</taxon>
        <taxon>Actinomycetes</taxon>
        <taxon>Nakamurellales</taxon>
        <taxon>Nakamurellaceae</taxon>
        <taxon>Nakamurella</taxon>
    </lineage>
</organism>